<dbReference type="OrthoDB" id="5292887at2"/>
<dbReference type="GO" id="GO:0005829">
    <property type="term" value="C:cytosol"/>
    <property type="evidence" value="ECO:0007669"/>
    <property type="project" value="TreeGrafter"/>
</dbReference>
<dbReference type="InterPro" id="IPR035965">
    <property type="entry name" value="PAS-like_dom_sf"/>
</dbReference>
<keyword evidence="2" id="KW-0902">Two-component regulatory system</keyword>
<dbReference type="InterPro" id="IPR001789">
    <property type="entry name" value="Sig_transdc_resp-reg_receiver"/>
</dbReference>
<keyword evidence="1 6" id="KW-0597">Phosphoprotein</keyword>
<dbReference type="SUPFAM" id="SSF46894">
    <property type="entry name" value="C-terminal effector domain of the bipartite response regulators"/>
    <property type="match status" value="1"/>
</dbReference>
<keyword evidence="3" id="KW-0805">Transcription regulation</keyword>
<dbReference type="CDD" id="cd17574">
    <property type="entry name" value="REC_OmpR"/>
    <property type="match status" value="1"/>
</dbReference>
<feature type="modified residue" description="4-aspartylphosphate" evidence="6">
    <location>
        <position position="61"/>
    </location>
</feature>
<evidence type="ECO:0000259" key="7">
    <source>
        <dbReference type="PROSITE" id="PS50043"/>
    </source>
</evidence>
<dbReference type="PROSITE" id="PS50043">
    <property type="entry name" value="HTH_LUXR_2"/>
    <property type="match status" value="1"/>
</dbReference>
<dbReference type="KEGG" id="yti:FNA67_05850"/>
<dbReference type="InterPro" id="IPR000792">
    <property type="entry name" value="Tscrpt_reg_LuxR_C"/>
</dbReference>
<dbReference type="GO" id="GO:0006355">
    <property type="term" value="P:regulation of DNA-templated transcription"/>
    <property type="evidence" value="ECO:0007669"/>
    <property type="project" value="InterPro"/>
</dbReference>
<feature type="domain" description="HTH luxR-type" evidence="7">
    <location>
        <begin position="277"/>
        <end position="342"/>
    </location>
</feature>
<evidence type="ECO:0000259" key="8">
    <source>
        <dbReference type="PROSITE" id="PS50110"/>
    </source>
</evidence>
<dbReference type="RefSeq" id="WP_147655378.1">
    <property type="nucleotide sequence ID" value="NZ_BMFM01000001.1"/>
</dbReference>
<accession>A0A5B9DLH8</accession>
<dbReference type="Gene3D" id="1.10.10.10">
    <property type="entry name" value="Winged helix-like DNA-binding domain superfamily/Winged helix DNA-binding domain"/>
    <property type="match status" value="1"/>
</dbReference>
<dbReference type="EMBL" id="CP041690">
    <property type="protein sequence ID" value="QEE19725.1"/>
    <property type="molecule type" value="Genomic_DNA"/>
</dbReference>
<dbReference type="PANTHER" id="PTHR48111:SF1">
    <property type="entry name" value="TWO-COMPONENT RESPONSE REGULATOR ORR33"/>
    <property type="match status" value="1"/>
</dbReference>
<evidence type="ECO:0000256" key="5">
    <source>
        <dbReference type="ARBA" id="ARBA00023163"/>
    </source>
</evidence>
<proteinExistence type="predicted"/>
<evidence type="ECO:0000256" key="4">
    <source>
        <dbReference type="ARBA" id="ARBA00023125"/>
    </source>
</evidence>
<keyword evidence="10" id="KW-1185">Reference proteome</keyword>
<organism evidence="9 10">
    <name type="scientific">Paradevosia tibetensis</name>
    <dbReference type="NCBI Taxonomy" id="1447062"/>
    <lineage>
        <taxon>Bacteria</taxon>
        <taxon>Pseudomonadati</taxon>
        <taxon>Pseudomonadota</taxon>
        <taxon>Alphaproteobacteria</taxon>
        <taxon>Hyphomicrobiales</taxon>
        <taxon>Devosiaceae</taxon>
        <taxon>Paradevosia</taxon>
    </lineage>
</organism>
<dbReference type="SUPFAM" id="SSF52172">
    <property type="entry name" value="CheY-like"/>
    <property type="match status" value="1"/>
</dbReference>
<evidence type="ECO:0000256" key="1">
    <source>
        <dbReference type="ARBA" id="ARBA00022553"/>
    </source>
</evidence>
<dbReference type="SUPFAM" id="SSF55785">
    <property type="entry name" value="PYP-like sensor domain (PAS domain)"/>
    <property type="match status" value="1"/>
</dbReference>
<dbReference type="AlphaFoldDB" id="A0A5B9DLH8"/>
<dbReference type="InterPro" id="IPR016032">
    <property type="entry name" value="Sig_transdc_resp-reg_C-effctor"/>
</dbReference>
<evidence type="ECO:0000256" key="2">
    <source>
        <dbReference type="ARBA" id="ARBA00023012"/>
    </source>
</evidence>
<feature type="domain" description="Response regulatory" evidence="8">
    <location>
        <begin position="12"/>
        <end position="129"/>
    </location>
</feature>
<dbReference type="Pfam" id="PF00072">
    <property type="entry name" value="Response_reg"/>
    <property type="match status" value="1"/>
</dbReference>
<dbReference type="InterPro" id="IPR039420">
    <property type="entry name" value="WalR-like"/>
</dbReference>
<reference evidence="9 10" key="1">
    <citation type="journal article" date="2015" name="Int. J. Syst. Evol. Microbiol.">
        <title>Youhaiella tibetensis gen. nov., sp. nov., isolated from subsurface sediment.</title>
        <authorList>
            <person name="Wang Y.X."/>
            <person name="Huang F.Q."/>
            <person name="Nogi Y."/>
            <person name="Pang S.J."/>
            <person name="Wang P.K."/>
            <person name="Lv J."/>
        </authorList>
    </citation>
    <scope>NUCLEOTIDE SEQUENCE [LARGE SCALE GENOMIC DNA]</scope>
    <source>
        <strain evidence="10">fig4</strain>
    </source>
</reference>
<dbReference type="SMART" id="SM00421">
    <property type="entry name" value="HTH_LUXR"/>
    <property type="match status" value="1"/>
</dbReference>
<dbReference type="InterPro" id="IPR011006">
    <property type="entry name" value="CheY-like_superfamily"/>
</dbReference>
<dbReference type="GO" id="GO:0032993">
    <property type="term" value="C:protein-DNA complex"/>
    <property type="evidence" value="ECO:0007669"/>
    <property type="project" value="TreeGrafter"/>
</dbReference>
<dbReference type="Pfam" id="PF00196">
    <property type="entry name" value="GerE"/>
    <property type="match status" value="1"/>
</dbReference>
<evidence type="ECO:0000256" key="6">
    <source>
        <dbReference type="PROSITE-ProRule" id="PRU00169"/>
    </source>
</evidence>
<dbReference type="InterPro" id="IPR036388">
    <property type="entry name" value="WH-like_DNA-bd_sf"/>
</dbReference>
<dbReference type="SMART" id="SM00448">
    <property type="entry name" value="REC"/>
    <property type="match status" value="1"/>
</dbReference>
<sequence length="351" mass="37810">MTVQSAPAERRLILCVEDERQLRTNVVEELVEAGYEVVEADDGVAALAVLETCVPDLVLCDITMPRMGGYELLREVRARGPELADVPFVFLTALSDRIAVIEGRSAGADDYLTKPVDFDLMLITVKSRLDQVDRVKASANAQAEQRRAQEVARALQRGLNDLTTAFDRVSMGVLLFDAGRNVIYANPQSKGVLGKGLAISNSKLQVQSPAEASLLRAALAKAIDEGENSEFLTISQDAEHPLIVQFISLGRGGTPSGASAAAFLIDTNAPAPLSERLVARLYGFTPTEARVATALARGHQANQILADMGITTTTFAFHLRNIFRKAQVSRQQELVALLARSAVVVQVEGGD</sequence>
<dbReference type="GO" id="GO:0000156">
    <property type="term" value="F:phosphorelay response regulator activity"/>
    <property type="evidence" value="ECO:0007669"/>
    <property type="project" value="TreeGrafter"/>
</dbReference>
<dbReference type="PANTHER" id="PTHR48111">
    <property type="entry name" value="REGULATOR OF RPOS"/>
    <property type="match status" value="1"/>
</dbReference>
<dbReference type="Gene3D" id="3.40.50.2300">
    <property type="match status" value="1"/>
</dbReference>
<protein>
    <submittedName>
        <fullName evidence="9">Response regulator transcription factor</fullName>
    </submittedName>
</protein>
<dbReference type="PROSITE" id="PS50110">
    <property type="entry name" value="RESPONSE_REGULATORY"/>
    <property type="match status" value="1"/>
</dbReference>
<evidence type="ECO:0000256" key="3">
    <source>
        <dbReference type="ARBA" id="ARBA00023015"/>
    </source>
</evidence>
<keyword evidence="5" id="KW-0804">Transcription</keyword>
<evidence type="ECO:0000313" key="9">
    <source>
        <dbReference type="EMBL" id="QEE19725.1"/>
    </source>
</evidence>
<keyword evidence="4" id="KW-0238">DNA-binding</keyword>
<gene>
    <name evidence="9" type="ORF">FNA67_05850</name>
</gene>
<dbReference type="Proteomes" id="UP000321062">
    <property type="component" value="Chromosome"/>
</dbReference>
<dbReference type="GO" id="GO:0000976">
    <property type="term" value="F:transcription cis-regulatory region binding"/>
    <property type="evidence" value="ECO:0007669"/>
    <property type="project" value="TreeGrafter"/>
</dbReference>
<evidence type="ECO:0000313" key="10">
    <source>
        <dbReference type="Proteomes" id="UP000321062"/>
    </source>
</evidence>
<name>A0A5B9DLH8_9HYPH</name>